<comment type="similarity">
    <text evidence="6">Belongs to the KAE1 / TsaD family.</text>
</comment>
<comment type="catalytic activity">
    <reaction evidence="5 6">
        <text>L-threonylcarbamoyladenylate + adenosine(37) in tRNA = N(6)-L-threonylcarbamoyladenosine(37) in tRNA + AMP + H(+)</text>
        <dbReference type="Rhea" id="RHEA:37059"/>
        <dbReference type="Rhea" id="RHEA-COMP:10162"/>
        <dbReference type="Rhea" id="RHEA-COMP:10163"/>
        <dbReference type="ChEBI" id="CHEBI:15378"/>
        <dbReference type="ChEBI" id="CHEBI:73682"/>
        <dbReference type="ChEBI" id="CHEBI:74411"/>
        <dbReference type="ChEBI" id="CHEBI:74418"/>
        <dbReference type="ChEBI" id="CHEBI:456215"/>
        <dbReference type="EC" id="2.3.1.234"/>
    </reaction>
</comment>
<feature type="binding site" evidence="6">
    <location>
        <position position="171"/>
    </location>
    <ligand>
        <name>substrate</name>
    </ligand>
</feature>
<evidence type="ECO:0000256" key="4">
    <source>
        <dbReference type="ARBA" id="ARBA00023315"/>
    </source>
</evidence>
<evidence type="ECO:0000256" key="3">
    <source>
        <dbReference type="ARBA" id="ARBA00022723"/>
    </source>
</evidence>
<name>A0A2H0WA66_9BACT</name>
<keyword evidence="6" id="KW-0963">Cytoplasm</keyword>
<dbReference type="HAMAP" id="MF_01445">
    <property type="entry name" value="TsaD"/>
    <property type="match status" value="1"/>
</dbReference>
<feature type="binding site" evidence="6">
    <location>
        <position position="281"/>
    </location>
    <ligand>
        <name>substrate</name>
    </ligand>
</feature>
<dbReference type="FunFam" id="3.30.420.40:FF:000012">
    <property type="entry name" value="tRNA N6-adenosine threonylcarbamoyltransferase"/>
    <property type="match status" value="1"/>
</dbReference>
<dbReference type="SUPFAM" id="SSF53067">
    <property type="entry name" value="Actin-like ATPase domain"/>
    <property type="match status" value="1"/>
</dbReference>
<dbReference type="Pfam" id="PF00814">
    <property type="entry name" value="TsaD"/>
    <property type="match status" value="1"/>
</dbReference>
<keyword evidence="3 6" id="KW-0479">Metal-binding</keyword>
<feature type="domain" description="Gcp-like" evidence="7">
    <location>
        <begin position="27"/>
        <end position="313"/>
    </location>
</feature>
<reference evidence="9" key="1">
    <citation type="submission" date="2017-09" db="EMBL/GenBank/DDBJ databases">
        <title>Depth-based differentiation of microbial function through sediment-hosted aquifers and enrichment of novel symbionts in the deep terrestrial subsurface.</title>
        <authorList>
            <person name="Probst A.J."/>
            <person name="Ladd B."/>
            <person name="Jarett J.K."/>
            <person name="Geller-Mcgrath D.E."/>
            <person name="Sieber C.M.K."/>
            <person name="Emerson J.B."/>
            <person name="Anantharaman K."/>
            <person name="Thomas B.C."/>
            <person name="Malmstrom R."/>
            <person name="Stieglmeier M."/>
            <person name="Klingl A."/>
            <person name="Woyke T."/>
            <person name="Ryan C.M."/>
            <person name="Banfield J.F."/>
        </authorList>
    </citation>
    <scope>NUCLEOTIDE SEQUENCE [LARGE SCALE GENOMIC DNA]</scope>
</reference>
<keyword evidence="1 6" id="KW-0808">Transferase</keyword>
<dbReference type="InterPro" id="IPR017860">
    <property type="entry name" value="Peptidase_M22_CS"/>
</dbReference>
<dbReference type="PROSITE" id="PS01016">
    <property type="entry name" value="GLYCOPROTEASE"/>
    <property type="match status" value="1"/>
</dbReference>
<comment type="function">
    <text evidence="6">Required for the formation of a threonylcarbamoyl group on adenosine at position 37 (t(6)A37) in tRNAs that read codons beginning with adenine. Is involved in the transfer of the threonylcarbamoyl moiety of threonylcarbamoyl-AMP (TC-AMP) to the N6 group of A37, together with TsaE and TsaB. TsaD likely plays a direct catalytic role in this reaction.</text>
</comment>
<proteinExistence type="inferred from homology"/>
<organism evidence="8 9">
    <name type="scientific">Candidatus Beckwithbacteria bacterium CG10_big_fil_rev_8_21_14_0_10_34_10</name>
    <dbReference type="NCBI Taxonomy" id="1974495"/>
    <lineage>
        <taxon>Bacteria</taxon>
        <taxon>Candidatus Beckwithiibacteriota</taxon>
    </lineage>
</organism>
<feature type="binding site" evidence="6">
    <location>
        <begin position="138"/>
        <end position="142"/>
    </location>
    <ligand>
        <name>substrate</name>
    </ligand>
</feature>
<feature type="binding site" evidence="6">
    <location>
        <position position="119"/>
    </location>
    <ligand>
        <name>Fe cation</name>
        <dbReference type="ChEBI" id="CHEBI:24875"/>
    </ligand>
</feature>
<feature type="binding site" evidence="6">
    <location>
        <position position="188"/>
    </location>
    <ligand>
        <name>substrate</name>
    </ligand>
</feature>
<keyword evidence="6" id="KW-0408">Iron</keyword>
<dbReference type="NCBIfam" id="TIGR03723">
    <property type="entry name" value="T6A_TsaD_YgjD"/>
    <property type="match status" value="1"/>
</dbReference>
<dbReference type="InterPro" id="IPR017861">
    <property type="entry name" value="KAE1/TsaD"/>
</dbReference>
<keyword evidence="2 6" id="KW-0819">tRNA processing</keyword>
<feature type="binding site" evidence="6">
    <location>
        <position position="307"/>
    </location>
    <ligand>
        <name>Fe cation</name>
        <dbReference type="ChEBI" id="CHEBI:24875"/>
    </ligand>
</feature>
<evidence type="ECO:0000256" key="5">
    <source>
        <dbReference type="ARBA" id="ARBA00048117"/>
    </source>
</evidence>
<dbReference type="PRINTS" id="PR00789">
    <property type="entry name" value="OSIALOPTASE"/>
</dbReference>
<evidence type="ECO:0000259" key="7">
    <source>
        <dbReference type="Pfam" id="PF00814"/>
    </source>
</evidence>
<comment type="caution">
    <text evidence="8">The sequence shown here is derived from an EMBL/GenBank/DDBJ whole genome shotgun (WGS) entry which is preliminary data.</text>
</comment>
<dbReference type="InterPro" id="IPR043129">
    <property type="entry name" value="ATPase_NBD"/>
</dbReference>
<comment type="subcellular location">
    <subcellularLocation>
        <location evidence="6">Cytoplasm</location>
    </subcellularLocation>
</comment>
<accession>A0A2H0WA66</accession>
<dbReference type="InterPro" id="IPR000905">
    <property type="entry name" value="Gcp-like_dom"/>
</dbReference>
<dbReference type="Proteomes" id="UP000230093">
    <property type="component" value="Unassembled WGS sequence"/>
</dbReference>
<dbReference type="GO" id="GO:0061711">
    <property type="term" value="F:tRNA N(6)-L-threonylcarbamoyladenine synthase activity"/>
    <property type="evidence" value="ECO:0007669"/>
    <property type="project" value="UniProtKB-EC"/>
</dbReference>
<evidence type="ECO:0000256" key="1">
    <source>
        <dbReference type="ARBA" id="ARBA00022679"/>
    </source>
</evidence>
<evidence type="ECO:0000313" key="8">
    <source>
        <dbReference type="EMBL" id="PIS09543.1"/>
    </source>
</evidence>
<dbReference type="GO" id="GO:0005737">
    <property type="term" value="C:cytoplasm"/>
    <property type="evidence" value="ECO:0007669"/>
    <property type="project" value="UniProtKB-SubCell"/>
</dbReference>
<dbReference type="PANTHER" id="PTHR11735">
    <property type="entry name" value="TRNA N6-ADENOSINE THREONYLCARBAMOYLTRANSFERASE"/>
    <property type="match status" value="1"/>
</dbReference>
<feature type="binding site" evidence="6">
    <location>
        <position position="115"/>
    </location>
    <ligand>
        <name>Fe cation</name>
        <dbReference type="ChEBI" id="CHEBI:24875"/>
    </ligand>
</feature>
<gene>
    <name evidence="6 8" type="primary">tsaD</name>
    <name evidence="8" type="ORF">COT75_01000</name>
</gene>
<protein>
    <recommendedName>
        <fullName evidence="6">tRNA N6-adenosine threonylcarbamoyltransferase</fullName>
        <ecNumber evidence="6">2.3.1.234</ecNumber>
    </recommendedName>
    <alternativeName>
        <fullName evidence="6">N6-L-threonylcarbamoyladenine synthase</fullName>
        <shortName evidence="6">t(6)A synthase</shortName>
    </alternativeName>
    <alternativeName>
        <fullName evidence="6">t(6)A37 threonylcarbamoyladenosine biosynthesis protein TsaD</fullName>
    </alternativeName>
    <alternativeName>
        <fullName evidence="6">tRNA threonylcarbamoyladenosine biosynthesis protein TsaD</fullName>
    </alternativeName>
</protein>
<evidence type="ECO:0000256" key="6">
    <source>
        <dbReference type="HAMAP-Rule" id="MF_01445"/>
    </source>
</evidence>
<sequence>MKILGIESSCDETGAAILEKDNQGKITILSSVISSSASIQKKYGGIIPEKAAREQIKAIIPIISESLNQAGVKPQELTAIAVTKGPGLIGSLLIGLETAKTLSLVWGKPLIPINHLQAHLYANFVENNNISFPALGLIVSGGHTELVLMKNSKSFKLISQTRDDAAGECFDKSARLLGFSYPGGPEIEKASQKVSSEDLKKSELSLPRPLFYEKTLDFSFSGLKTAVLYQVKGKKLSQKQKNIYAFELQKAISEVLVKKTKLAADKYKVKSILIGGGVAANLFLRKSLKKEFEKIKLFIPKLEFCQDNGIIIAAATFFKFKPALIAKIRPDPSLKINE</sequence>
<dbReference type="GO" id="GO:0002949">
    <property type="term" value="P:tRNA threonylcarbamoyladenosine modification"/>
    <property type="evidence" value="ECO:0007669"/>
    <property type="project" value="UniProtKB-UniRule"/>
</dbReference>
<dbReference type="EC" id="2.3.1.234" evidence="6"/>
<dbReference type="EMBL" id="PEZT01000004">
    <property type="protein sequence ID" value="PIS09543.1"/>
    <property type="molecule type" value="Genomic_DNA"/>
</dbReference>
<dbReference type="InterPro" id="IPR022450">
    <property type="entry name" value="TsaD"/>
</dbReference>
<evidence type="ECO:0000256" key="2">
    <source>
        <dbReference type="ARBA" id="ARBA00022694"/>
    </source>
</evidence>
<dbReference type="GO" id="GO:0005506">
    <property type="term" value="F:iron ion binding"/>
    <property type="evidence" value="ECO:0007669"/>
    <property type="project" value="UniProtKB-UniRule"/>
</dbReference>
<keyword evidence="4 6" id="KW-0012">Acyltransferase</keyword>
<dbReference type="PANTHER" id="PTHR11735:SF6">
    <property type="entry name" value="TRNA N6-ADENOSINE THREONYLCARBAMOYLTRANSFERASE, MITOCHONDRIAL"/>
    <property type="match status" value="1"/>
</dbReference>
<evidence type="ECO:0000313" key="9">
    <source>
        <dbReference type="Proteomes" id="UP000230093"/>
    </source>
</evidence>
<dbReference type="AlphaFoldDB" id="A0A2H0WA66"/>
<dbReference type="NCBIfam" id="TIGR00329">
    <property type="entry name" value="gcp_kae1"/>
    <property type="match status" value="1"/>
</dbReference>
<dbReference type="Gene3D" id="3.30.420.40">
    <property type="match status" value="2"/>
</dbReference>
<feature type="binding site" evidence="6">
    <location>
        <position position="184"/>
    </location>
    <ligand>
        <name>substrate</name>
    </ligand>
</feature>
<comment type="cofactor">
    <cofactor evidence="6">
        <name>Fe(2+)</name>
        <dbReference type="ChEBI" id="CHEBI:29033"/>
    </cofactor>
    <text evidence="6">Binds 1 Fe(2+) ion per subunit.</text>
</comment>